<reference evidence="3" key="1">
    <citation type="submission" date="2023-05" db="EMBL/GenBank/DDBJ databases">
        <title>Nepenthes gracilis genome sequencing.</title>
        <authorList>
            <person name="Fukushima K."/>
        </authorList>
    </citation>
    <scope>NUCLEOTIDE SEQUENCE</scope>
    <source>
        <strain evidence="3">SING2019-196</strain>
    </source>
</reference>
<evidence type="ECO:0000259" key="2">
    <source>
        <dbReference type="PROSITE" id="PS50076"/>
    </source>
</evidence>
<dbReference type="PROSITE" id="PS50076">
    <property type="entry name" value="DNAJ_2"/>
    <property type="match status" value="1"/>
</dbReference>
<dbReference type="PANTHER" id="PTHR45496">
    <property type="entry name" value="CHAPERONE DNAJ-DOMAIN SUPERFAMILY PROTEIN"/>
    <property type="match status" value="1"/>
</dbReference>
<evidence type="ECO:0000313" key="3">
    <source>
        <dbReference type="EMBL" id="GMH23675.1"/>
    </source>
</evidence>
<feature type="compositionally biased region" description="Low complexity" evidence="1">
    <location>
        <begin position="261"/>
        <end position="271"/>
    </location>
</feature>
<accession>A0AAD3T596</accession>
<evidence type="ECO:0000313" key="4">
    <source>
        <dbReference type="Proteomes" id="UP001279734"/>
    </source>
</evidence>
<dbReference type="InterPro" id="IPR053052">
    <property type="entry name" value="Imprinting_Balance_Reg"/>
</dbReference>
<dbReference type="EMBL" id="BSYO01000026">
    <property type="protein sequence ID" value="GMH23675.1"/>
    <property type="molecule type" value="Genomic_DNA"/>
</dbReference>
<comment type="caution">
    <text evidence="3">The sequence shown here is derived from an EMBL/GenBank/DDBJ whole genome shotgun (WGS) entry which is preliminary data.</text>
</comment>
<dbReference type="SMART" id="SM00271">
    <property type="entry name" value="DnaJ"/>
    <property type="match status" value="1"/>
</dbReference>
<organism evidence="3 4">
    <name type="scientific">Nepenthes gracilis</name>
    <name type="common">Slender pitcher plant</name>
    <dbReference type="NCBI Taxonomy" id="150966"/>
    <lineage>
        <taxon>Eukaryota</taxon>
        <taxon>Viridiplantae</taxon>
        <taxon>Streptophyta</taxon>
        <taxon>Embryophyta</taxon>
        <taxon>Tracheophyta</taxon>
        <taxon>Spermatophyta</taxon>
        <taxon>Magnoliopsida</taxon>
        <taxon>eudicotyledons</taxon>
        <taxon>Gunneridae</taxon>
        <taxon>Pentapetalae</taxon>
        <taxon>Caryophyllales</taxon>
        <taxon>Nepenthaceae</taxon>
        <taxon>Nepenthes</taxon>
    </lineage>
</organism>
<keyword evidence="4" id="KW-1185">Reference proteome</keyword>
<dbReference type="PANTHER" id="PTHR45496:SF19">
    <property type="entry name" value="J DOMAIN-CONTAINING PROTEIN"/>
    <property type="match status" value="1"/>
</dbReference>
<feature type="domain" description="J" evidence="2">
    <location>
        <begin position="68"/>
        <end position="133"/>
    </location>
</feature>
<gene>
    <name evidence="3" type="ORF">Nepgr_025518</name>
</gene>
<dbReference type="InterPro" id="IPR036869">
    <property type="entry name" value="J_dom_sf"/>
</dbReference>
<feature type="compositionally biased region" description="Basic residues" evidence="1">
    <location>
        <begin position="456"/>
        <end position="475"/>
    </location>
</feature>
<dbReference type="InterPro" id="IPR001623">
    <property type="entry name" value="DnaJ_domain"/>
</dbReference>
<feature type="region of interest" description="Disordered" evidence="1">
    <location>
        <begin position="443"/>
        <end position="489"/>
    </location>
</feature>
<feature type="compositionally biased region" description="Low complexity" evidence="1">
    <location>
        <begin position="202"/>
        <end position="211"/>
    </location>
</feature>
<dbReference type="Gene3D" id="1.10.287.110">
    <property type="entry name" value="DnaJ domain"/>
    <property type="match status" value="1"/>
</dbReference>
<sequence>MDANTQRAEAERWLGIAAKLLTARDFLGSKTFAIRARESDPNNVISDHILAVVDTLLAAEEKINSQYDWYAILQLAHLVRDPEIIATQYRRLVLLLNPESNRLPFADYALRLVVDAWSVLSDPTKKWLYDSELSLYLQRLDSHRLDSVRVDPDHLNTFQFFQQPQTQQQQLLPQWQQQPQQFEERHQNQQLLQFQEQRQQHQLQEMWPQQHRQQERQQQREQQLLEPQESQQQQPQLQSQQHQHREWPREFLQPLPRPHQEQQIQSQPTQPSEMQTSQENASEGNAGTATHSNENANNNNVDVPSFWTACPYCLYIYEYPEIYQDCPLRCQNCRRAFHAQQISNPPPISNKSGEDSSFCSWGFFPLGFSMRKWKNSNQVGNRTGFFNWVPFSPMFVCPVNGSGTAGGYVYPVGGSKNLGRKSGGTASESRFCVDDDDMLLDVSDTSDDSDDDWRSTKKPKVKKAWRRGKRGRPPKAARESKGNESLVAEGGVTGGENFQVKSEAQLNVAPLVAGAKTDLSRKAVSNNLRKQTGRVAKDRGKLDLNVEFSNEVEENTTTMSAGNGQEEPIEGIAFFEGLDEFLSSLPILNVVGDEKVKPS</sequence>
<protein>
    <recommendedName>
        <fullName evidence="2">J domain-containing protein</fullName>
    </recommendedName>
</protein>
<name>A0AAD3T596_NEPGR</name>
<dbReference type="Pfam" id="PF00226">
    <property type="entry name" value="DnaJ"/>
    <property type="match status" value="1"/>
</dbReference>
<proteinExistence type="predicted"/>
<feature type="compositionally biased region" description="Low complexity" evidence="1">
    <location>
        <begin position="220"/>
        <end position="241"/>
    </location>
</feature>
<dbReference type="SUPFAM" id="SSF46565">
    <property type="entry name" value="Chaperone J-domain"/>
    <property type="match status" value="1"/>
</dbReference>
<evidence type="ECO:0000256" key="1">
    <source>
        <dbReference type="SAM" id="MobiDB-lite"/>
    </source>
</evidence>
<feature type="compositionally biased region" description="Polar residues" evidence="1">
    <location>
        <begin position="272"/>
        <end position="292"/>
    </location>
</feature>
<dbReference type="AlphaFoldDB" id="A0AAD3T596"/>
<dbReference type="CDD" id="cd06257">
    <property type="entry name" value="DnaJ"/>
    <property type="match status" value="1"/>
</dbReference>
<feature type="region of interest" description="Disordered" evidence="1">
    <location>
        <begin position="202"/>
        <end position="300"/>
    </location>
</feature>
<dbReference type="Proteomes" id="UP001279734">
    <property type="component" value="Unassembled WGS sequence"/>
</dbReference>